<sequence>MQPAVDFALSQNGTVIIEELPSWQAFFLKYVLAAEAAVGAPAILGTRLIPAQNFASDDGKAILVKLFTTLFNEFNTSINAILGTPFLFNSTKGATSVTPAWRSSIWHVGLHLGTWPYNATVEDIRSQYEFVSNINQMARDITPDSGAYFNEGDVYEPDHEQSFWGDNYPALLEIKRK</sequence>
<dbReference type="InterPro" id="IPR012951">
    <property type="entry name" value="BBE"/>
</dbReference>
<name>A0A4S8MD46_DENBC</name>
<dbReference type="OrthoDB" id="9983560at2759"/>
<evidence type="ECO:0000313" key="2">
    <source>
        <dbReference type="EMBL" id="THV00475.1"/>
    </source>
</evidence>
<dbReference type="GO" id="GO:0050660">
    <property type="term" value="F:flavin adenine dinucleotide binding"/>
    <property type="evidence" value="ECO:0007669"/>
    <property type="project" value="InterPro"/>
</dbReference>
<organism evidence="2 3">
    <name type="scientific">Dendrothele bispora (strain CBS 962.96)</name>
    <dbReference type="NCBI Taxonomy" id="1314807"/>
    <lineage>
        <taxon>Eukaryota</taxon>
        <taxon>Fungi</taxon>
        <taxon>Dikarya</taxon>
        <taxon>Basidiomycota</taxon>
        <taxon>Agaricomycotina</taxon>
        <taxon>Agaricomycetes</taxon>
        <taxon>Agaricomycetidae</taxon>
        <taxon>Agaricales</taxon>
        <taxon>Agaricales incertae sedis</taxon>
        <taxon>Dendrothele</taxon>
    </lineage>
</organism>
<accession>A0A4S8MD46</accession>
<dbReference type="AlphaFoldDB" id="A0A4S8MD46"/>
<evidence type="ECO:0000313" key="3">
    <source>
        <dbReference type="Proteomes" id="UP000297245"/>
    </source>
</evidence>
<dbReference type="Gene3D" id="3.40.462.20">
    <property type="match status" value="1"/>
</dbReference>
<keyword evidence="3" id="KW-1185">Reference proteome</keyword>
<reference evidence="2 3" key="1">
    <citation type="journal article" date="2019" name="Nat. Ecol. Evol.">
        <title>Megaphylogeny resolves global patterns of mushroom evolution.</title>
        <authorList>
            <person name="Varga T."/>
            <person name="Krizsan K."/>
            <person name="Foldi C."/>
            <person name="Dima B."/>
            <person name="Sanchez-Garcia M."/>
            <person name="Sanchez-Ramirez S."/>
            <person name="Szollosi G.J."/>
            <person name="Szarkandi J.G."/>
            <person name="Papp V."/>
            <person name="Albert L."/>
            <person name="Andreopoulos W."/>
            <person name="Angelini C."/>
            <person name="Antonin V."/>
            <person name="Barry K.W."/>
            <person name="Bougher N.L."/>
            <person name="Buchanan P."/>
            <person name="Buyck B."/>
            <person name="Bense V."/>
            <person name="Catcheside P."/>
            <person name="Chovatia M."/>
            <person name="Cooper J."/>
            <person name="Damon W."/>
            <person name="Desjardin D."/>
            <person name="Finy P."/>
            <person name="Geml J."/>
            <person name="Haridas S."/>
            <person name="Hughes K."/>
            <person name="Justo A."/>
            <person name="Karasinski D."/>
            <person name="Kautmanova I."/>
            <person name="Kiss B."/>
            <person name="Kocsube S."/>
            <person name="Kotiranta H."/>
            <person name="LaButti K.M."/>
            <person name="Lechner B.E."/>
            <person name="Liimatainen K."/>
            <person name="Lipzen A."/>
            <person name="Lukacs Z."/>
            <person name="Mihaltcheva S."/>
            <person name="Morgado L.N."/>
            <person name="Niskanen T."/>
            <person name="Noordeloos M.E."/>
            <person name="Ohm R.A."/>
            <person name="Ortiz-Santana B."/>
            <person name="Ovrebo C."/>
            <person name="Racz N."/>
            <person name="Riley R."/>
            <person name="Savchenko A."/>
            <person name="Shiryaev A."/>
            <person name="Soop K."/>
            <person name="Spirin V."/>
            <person name="Szebenyi C."/>
            <person name="Tomsovsky M."/>
            <person name="Tulloss R.E."/>
            <person name="Uehling J."/>
            <person name="Grigoriev I.V."/>
            <person name="Vagvolgyi C."/>
            <person name="Papp T."/>
            <person name="Martin F.M."/>
            <person name="Miettinen O."/>
            <person name="Hibbett D.S."/>
            <person name="Nagy L.G."/>
        </authorList>
    </citation>
    <scope>NUCLEOTIDE SEQUENCE [LARGE SCALE GENOMIC DNA]</scope>
    <source>
        <strain evidence="2 3">CBS 962.96</strain>
    </source>
</reference>
<protein>
    <recommendedName>
        <fullName evidence="1">Berberine/berberine-like domain-containing protein</fullName>
    </recommendedName>
</protein>
<dbReference type="InterPro" id="IPR016169">
    <property type="entry name" value="FAD-bd_PCMH_sub2"/>
</dbReference>
<gene>
    <name evidence="2" type="ORF">K435DRAFT_794111</name>
</gene>
<evidence type="ECO:0000259" key="1">
    <source>
        <dbReference type="Pfam" id="PF08031"/>
    </source>
</evidence>
<dbReference type="Proteomes" id="UP000297245">
    <property type="component" value="Unassembled WGS sequence"/>
</dbReference>
<dbReference type="Gene3D" id="3.30.465.10">
    <property type="match status" value="1"/>
</dbReference>
<dbReference type="GO" id="GO:0016491">
    <property type="term" value="F:oxidoreductase activity"/>
    <property type="evidence" value="ECO:0007669"/>
    <property type="project" value="InterPro"/>
</dbReference>
<proteinExistence type="predicted"/>
<dbReference type="EMBL" id="ML179103">
    <property type="protein sequence ID" value="THV00475.1"/>
    <property type="molecule type" value="Genomic_DNA"/>
</dbReference>
<feature type="domain" description="Berberine/berberine-like" evidence="1">
    <location>
        <begin position="147"/>
        <end position="177"/>
    </location>
</feature>
<dbReference type="Pfam" id="PF08031">
    <property type="entry name" value="BBE"/>
    <property type="match status" value="1"/>
</dbReference>